<feature type="region of interest" description="Disordered" evidence="5">
    <location>
        <begin position="1"/>
        <end position="29"/>
    </location>
</feature>
<dbReference type="RefSeq" id="WP_184656309.1">
    <property type="nucleotide sequence ID" value="NZ_JACHFQ010000001.1"/>
</dbReference>
<keyword evidence="3" id="KW-0408">Iron</keyword>
<dbReference type="PANTHER" id="PTHR13184">
    <property type="entry name" value="37S RIBOSOMAL PROTEIN S22"/>
    <property type="match status" value="1"/>
</dbReference>
<evidence type="ECO:0000256" key="5">
    <source>
        <dbReference type="SAM" id="MobiDB-lite"/>
    </source>
</evidence>
<gene>
    <name evidence="7" type="ORF">HNP76_000044</name>
</gene>
<reference evidence="7 8" key="1">
    <citation type="submission" date="2020-08" db="EMBL/GenBank/DDBJ databases">
        <title>Genomic Encyclopedia of Type Strains, Phase IV (KMG-IV): sequencing the most valuable type-strain genomes for metagenomic binning, comparative biology and taxonomic classification.</title>
        <authorList>
            <person name="Goeker M."/>
        </authorList>
    </citation>
    <scope>NUCLEOTIDE SEQUENCE [LARGE SCALE GENOMIC DNA]</scope>
    <source>
        <strain evidence="7 8">DSM 103462</strain>
    </source>
</reference>
<sequence>MNENNGKAGKASRARSHAHRIEKRDSLKSKAASIRREMFKSDSIPAESKKIIENFEDIVADVRNLSGKQKVSLYGAIKNLSHQLTDDRNSRRLGYMNEASFISAYISYFMWWNLVRQVSLFSNLPKSAFTSLENSENPVAIDVGSGTLTAVIALWLARPELRSKKITWYCMDLSQTALAAGEDLYLSIAAKTLKGESLPLATSADAFSATPSPGAAPQAPESTEPWKIVRVKGAFGTSIKEKADFITCANVFNEIIQNKEMPTDFLAKKYTKELLSYLKSEDSAVLLVEPGDPHSARFISLMRDALIRQNYSPVAPCPHSEACPMAGRTSGKTTNAYGKNAKWCNFAFDTEAAPAKLLKLSEKAGLPKERASLSFIVVKKAAEKTEKSDKKLASEKTFIRIASDFIRLPELHKSGYYACSQFGMLLAVDESHVQPKNGELLQIKTPSDLTQRDKKSGAIIVRI</sequence>
<keyword evidence="7" id="KW-0489">Methyltransferase</keyword>
<accession>A0A7W8LKT4</accession>
<organism evidence="7 8">
    <name type="scientific">Treponema ruminis</name>
    <dbReference type="NCBI Taxonomy" id="744515"/>
    <lineage>
        <taxon>Bacteria</taxon>
        <taxon>Pseudomonadati</taxon>
        <taxon>Spirochaetota</taxon>
        <taxon>Spirochaetia</taxon>
        <taxon>Spirochaetales</taxon>
        <taxon>Treponemataceae</taxon>
        <taxon>Treponema</taxon>
    </lineage>
</organism>
<evidence type="ECO:0000313" key="8">
    <source>
        <dbReference type="Proteomes" id="UP000518887"/>
    </source>
</evidence>
<dbReference type="GO" id="GO:0003735">
    <property type="term" value="F:structural constituent of ribosome"/>
    <property type="evidence" value="ECO:0007669"/>
    <property type="project" value="TreeGrafter"/>
</dbReference>
<dbReference type="GO" id="GO:0046872">
    <property type="term" value="F:metal ion binding"/>
    <property type="evidence" value="ECO:0007669"/>
    <property type="project" value="UniProtKB-KW"/>
</dbReference>
<dbReference type="Pfam" id="PF09243">
    <property type="entry name" value="Rsm22"/>
    <property type="match status" value="1"/>
</dbReference>
<evidence type="ECO:0000256" key="2">
    <source>
        <dbReference type="ARBA" id="ARBA00022946"/>
    </source>
</evidence>
<keyword evidence="8" id="KW-1185">Reference proteome</keyword>
<protein>
    <submittedName>
        <fullName evidence="7">Ribosomal protein RSM22 (Predicted rRNA methylase)</fullName>
    </submittedName>
</protein>
<keyword evidence="2" id="KW-0809">Transit peptide</keyword>
<evidence type="ECO:0000256" key="4">
    <source>
        <dbReference type="ARBA" id="ARBA00023014"/>
    </source>
</evidence>
<dbReference type="InterPro" id="IPR015324">
    <property type="entry name" value="Ribosomal_Rsm22-like"/>
</dbReference>
<dbReference type="Proteomes" id="UP000518887">
    <property type="component" value="Unassembled WGS sequence"/>
</dbReference>
<keyword evidence="6" id="KW-0472">Membrane</keyword>
<evidence type="ECO:0000256" key="3">
    <source>
        <dbReference type="ARBA" id="ARBA00023004"/>
    </source>
</evidence>
<feature type="transmembrane region" description="Helical" evidence="6">
    <location>
        <begin position="95"/>
        <end position="114"/>
    </location>
</feature>
<dbReference type="PANTHER" id="PTHR13184:SF5">
    <property type="entry name" value="METHYLTRANSFERASE-LIKE PROTEIN 17, MITOCHONDRIAL"/>
    <property type="match status" value="1"/>
</dbReference>
<dbReference type="GO" id="GO:0015935">
    <property type="term" value="C:small ribosomal subunit"/>
    <property type="evidence" value="ECO:0007669"/>
    <property type="project" value="TreeGrafter"/>
</dbReference>
<dbReference type="GO" id="GO:0032259">
    <property type="term" value="P:methylation"/>
    <property type="evidence" value="ECO:0007669"/>
    <property type="project" value="UniProtKB-KW"/>
</dbReference>
<dbReference type="AlphaFoldDB" id="A0A7W8LKT4"/>
<keyword evidence="6" id="KW-1133">Transmembrane helix</keyword>
<feature type="compositionally biased region" description="Basic residues" evidence="5">
    <location>
        <begin position="10"/>
        <end position="21"/>
    </location>
</feature>
<proteinExistence type="predicted"/>
<dbReference type="InterPro" id="IPR052571">
    <property type="entry name" value="Mt_RNA_Methyltransferase"/>
</dbReference>
<evidence type="ECO:0000256" key="6">
    <source>
        <dbReference type="SAM" id="Phobius"/>
    </source>
</evidence>
<evidence type="ECO:0000256" key="1">
    <source>
        <dbReference type="ARBA" id="ARBA00022723"/>
    </source>
</evidence>
<keyword evidence="7" id="KW-0808">Transferase</keyword>
<evidence type="ECO:0000313" key="7">
    <source>
        <dbReference type="EMBL" id="MBB5224704.1"/>
    </source>
</evidence>
<dbReference type="GO" id="GO:0008168">
    <property type="term" value="F:methyltransferase activity"/>
    <property type="evidence" value="ECO:0007669"/>
    <property type="project" value="UniProtKB-KW"/>
</dbReference>
<keyword evidence="6" id="KW-0812">Transmembrane</keyword>
<keyword evidence="7" id="KW-0687">Ribonucleoprotein</keyword>
<keyword evidence="7" id="KW-0689">Ribosomal protein</keyword>
<name>A0A7W8LKT4_9SPIR</name>
<comment type="caution">
    <text evidence="7">The sequence shown here is derived from an EMBL/GenBank/DDBJ whole genome shotgun (WGS) entry which is preliminary data.</text>
</comment>
<dbReference type="EMBL" id="JACHFQ010000001">
    <property type="protein sequence ID" value="MBB5224704.1"/>
    <property type="molecule type" value="Genomic_DNA"/>
</dbReference>
<dbReference type="GO" id="GO:0006412">
    <property type="term" value="P:translation"/>
    <property type="evidence" value="ECO:0007669"/>
    <property type="project" value="InterPro"/>
</dbReference>
<keyword evidence="1" id="KW-0479">Metal-binding</keyword>
<dbReference type="GO" id="GO:0051536">
    <property type="term" value="F:iron-sulfur cluster binding"/>
    <property type="evidence" value="ECO:0007669"/>
    <property type="project" value="UniProtKB-KW"/>
</dbReference>
<keyword evidence="4" id="KW-0411">Iron-sulfur</keyword>